<keyword evidence="4 8" id="KW-0067">ATP-binding</keyword>
<dbReference type="GO" id="GO:0004386">
    <property type="term" value="F:helicase activity"/>
    <property type="evidence" value="ECO:0007669"/>
    <property type="project" value="UniProtKB-KW"/>
</dbReference>
<dbReference type="InterPro" id="IPR010225">
    <property type="entry name" value="HrpB"/>
</dbReference>
<feature type="region of interest" description="Disordered" evidence="5">
    <location>
        <begin position="493"/>
        <end position="540"/>
    </location>
</feature>
<dbReference type="InterPro" id="IPR013689">
    <property type="entry name" value="RNA_helicase_ATP-dep_HrpB_C"/>
</dbReference>
<dbReference type="RefSeq" id="WP_063737485.1">
    <property type="nucleotide sequence ID" value="NZ_BSRX01000002.1"/>
</dbReference>
<dbReference type="OrthoDB" id="9805617at2"/>
<dbReference type="Gene3D" id="3.40.50.300">
    <property type="entry name" value="P-loop containing nucleotide triphosphate hydrolases"/>
    <property type="match status" value="2"/>
</dbReference>
<evidence type="ECO:0000313" key="8">
    <source>
        <dbReference type="EMBL" id="GLW52342.1"/>
    </source>
</evidence>
<keyword evidence="2" id="KW-0378">Hydrolase</keyword>
<dbReference type="GO" id="GO:0016787">
    <property type="term" value="F:hydrolase activity"/>
    <property type="evidence" value="ECO:0007669"/>
    <property type="project" value="UniProtKB-KW"/>
</dbReference>
<name>A0A9W6PCA4_9ACTN</name>
<proteinExistence type="predicted"/>
<keyword evidence="3 8" id="KW-0347">Helicase</keyword>
<dbReference type="AlphaFoldDB" id="A0A9W6PCA4"/>
<dbReference type="Pfam" id="PF08482">
    <property type="entry name" value="HrpB_C"/>
    <property type="match status" value="1"/>
</dbReference>
<dbReference type="PROSITE" id="PS51194">
    <property type="entry name" value="HELICASE_CTER"/>
    <property type="match status" value="1"/>
</dbReference>
<feature type="domain" description="Helicase ATP-binding" evidence="6">
    <location>
        <begin position="18"/>
        <end position="182"/>
    </location>
</feature>
<evidence type="ECO:0000256" key="4">
    <source>
        <dbReference type="ARBA" id="ARBA00022840"/>
    </source>
</evidence>
<evidence type="ECO:0000259" key="7">
    <source>
        <dbReference type="PROSITE" id="PS51194"/>
    </source>
</evidence>
<dbReference type="InterPro" id="IPR007502">
    <property type="entry name" value="Helicase-assoc_dom"/>
</dbReference>
<dbReference type="SMART" id="SM00847">
    <property type="entry name" value="HA2"/>
    <property type="match status" value="1"/>
</dbReference>
<evidence type="ECO:0000313" key="9">
    <source>
        <dbReference type="Proteomes" id="UP001165143"/>
    </source>
</evidence>
<dbReference type="PIRSF" id="PIRSF005496">
    <property type="entry name" value="ATP_hel_hrpB"/>
    <property type="match status" value="1"/>
</dbReference>
<feature type="region of interest" description="Disordered" evidence="5">
    <location>
        <begin position="850"/>
        <end position="874"/>
    </location>
</feature>
<sequence>MRDGGTDLPVAAVLPELAAALDGDGAAVLSAPPGTGKTTLVPLALAGLLGGPPRRVLVAEPRRLAVRAAARRMAWLLEEPVSASVGFTVRGERRVGPATRVEVVTTGVLLQRLQRDPELPGVDAVVLDECHERHLDADTALAFLLDVRAALRPELRLLLASATADTDAWAELLGGAPVVAARGVSHPVETVWAPPPTAVRPPHGTRVDPALLAHVAATVRRALAERSGDVLCFLPGVGEIARVASQLTGVDVLQLHGQAPQAVQDAALAAGERRRVVLATSVAESSLTVPGVRVVVDSGLTREPRTDHARGLSGLVTVRTSLAAARQRAGRAGREAPGTVYRCWAEAEDARAARFPTPEIALADLTSFALQAACWGDPGATGLTLPDPPPAGAMAAARTVLRALAAVTPDGRPTDRGRAIARTGLHPRLARALLDGAPAVGPRRAAELVALLSEEPPRALGDDLAEIHRTVRRSPADPYTRRWKDETRRLERTLTLPDPTGSPDDHHGSAAGADGDGAGERRTAPDGADATGGAGDGHRAAERQVVGAAAVTAARRGAAGGARTGREAVASGLSDAVAAGLVVGLAHPERIARSREGAEGAYLMASGTAAQLPPGTRLPSGGWLAVAVADRPAGAPSARVLRAVAVDEATARLAAAPLLAAREEVHWSVRQREVAARRVEALGAIELAAVPLAAPDPALVRAALLEGLAREGVSALLSWPPAASGLRERLAFLHRAVGEPWPDVADAALPRLLPWASGQAGRLDELAPERITVPSGSRIRVDYASDPERPVLAVKLQELFGWDAAPALAGGRVPLTVHLLSPAGRPAAVTGDLAAFWRTGYPAVRADLRGRYPRHPWPEDPTTAEPTRRANPRK</sequence>
<dbReference type="InterPro" id="IPR049614">
    <property type="entry name" value="HrpB_DEXH"/>
</dbReference>
<comment type="caution">
    <text evidence="8">The sequence shown here is derived from an EMBL/GenBank/DDBJ whole genome shotgun (WGS) entry which is preliminary data.</text>
</comment>
<gene>
    <name evidence="8" type="ORF">Kpho01_03530</name>
</gene>
<keyword evidence="1" id="KW-0547">Nucleotide-binding</keyword>
<evidence type="ECO:0000256" key="3">
    <source>
        <dbReference type="ARBA" id="ARBA00022806"/>
    </source>
</evidence>
<dbReference type="Proteomes" id="UP001165143">
    <property type="component" value="Unassembled WGS sequence"/>
</dbReference>
<dbReference type="GO" id="GO:0005524">
    <property type="term" value="F:ATP binding"/>
    <property type="evidence" value="ECO:0007669"/>
    <property type="project" value="UniProtKB-KW"/>
</dbReference>
<dbReference type="GO" id="GO:0003676">
    <property type="term" value="F:nucleic acid binding"/>
    <property type="evidence" value="ECO:0007669"/>
    <property type="project" value="InterPro"/>
</dbReference>
<dbReference type="Pfam" id="PF00270">
    <property type="entry name" value="DEAD"/>
    <property type="match status" value="1"/>
</dbReference>
<dbReference type="Gene3D" id="1.20.120.1080">
    <property type="match status" value="1"/>
</dbReference>
<dbReference type="CDD" id="cd18791">
    <property type="entry name" value="SF2_C_RHA"/>
    <property type="match status" value="1"/>
</dbReference>
<dbReference type="CDD" id="cd17990">
    <property type="entry name" value="DEXHc_HrpB"/>
    <property type="match status" value="1"/>
</dbReference>
<dbReference type="InterPro" id="IPR027417">
    <property type="entry name" value="P-loop_NTPase"/>
</dbReference>
<dbReference type="SMART" id="SM00490">
    <property type="entry name" value="HELICc"/>
    <property type="match status" value="1"/>
</dbReference>
<dbReference type="Pfam" id="PF00271">
    <property type="entry name" value="Helicase_C"/>
    <property type="match status" value="1"/>
</dbReference>
<dbReference type="InterPro" id="IPR001650">
    <property type="entry name" value="Helicase_C-like"/>
</dbReference>
<dbReference type="InterPro" id="IPR011545">
    <property type="entry name" value="DEAD/DEAH_box_helicase_dom"/>
</dbReference>
<dbReference type="PROSITE" id="PS51192">
    <property type="entry name" value="HELICASE_ATP_BIND_1"/>
    <property type="match status" value="1"/>
</dbReference>
<reference evidence="8" key="1">
    <citation type="submission" date="2023-02" db="EMBL/GenBank/DDBJ databases">
        <title>Kitasatospora phosalacinea NBRC 14362.</title>
        <authorList>
            <person name="Ichikawa N."/>
            <person name="Sato H."/>
            <person name="Tonouchi N."/>
        </authorList>
    </citation>
    <scope>NUCLEOTIDE SEQUENCE</scope>
    <source>
        <strain evidence="8">NBRC 14362</strain>
    </source>
</reference>
<evidence type="ECO:0000256" key="2">
    <source>
        <dbReference type="ARBA" id="ARBA00022801"/>
    </source>
</evidence>
<organism evidence="8 9">
    <name type="scientific">Kitasatospora phosalacinea</name>
    <dbReference type="NCBI Taxonomy" id="2065"/>
    <lineage>
        <taxon>Bacteria</taxon>
        <taxon>Bacillati</taxon>
        <taxon>Actinomycetota</taxon>
        <taxon>Actinomycetes</taxon>
        <taxon>Kitasatosporales</taxon>
        <taxon>Streptomycetaceae</taxon>
        <taxon>Kitasatospora</taxon>
    </lineage>
</organism>
<dbReference type="EMBL" id="BSRX01000002">
    <property type="protein sequence ID" value="GLW52342.1"/>
    <property type="molecule type" value="Genomic_DNA"/>
</dbReference>
<dbReference type="InterPro" id="IPR014001">
    <property type="entry name" value="Helicase_ATP-bd"/>
</dbReference>
<protein>
    <submittedName>
        <fullName evidence="8">ATP-binding RNA helicase</fullName>
    </submittedName>
</protein>
<dbReference type="PANTHER" id="PTHR43519:SF1">
    <property type="entry name" value="ATP-DEPENDENT RNA HELICASE HRPB"/>
    <property type="match status" value="1"/>
</dbReference>
<evidence type="ECO:0000256" key="5">
    <source>
        <dbReference type="SAM" id="MobiDB-lite"/>
    </source>
</evidence>
<dbReference type="PANTHER" id="PTHR43519">
    <property type="entry name" value="ATP-DEPENDENT RNA HELICASE HRPB"/>
    <property type="match status" value="1"/>
</dbReference>
<dbReference type="SUPFAM" id="SSF52540">
    <property type="entry name" value="P-loop containing nucleoside triphosphate hydrolases"/>
    <property type="match status" value="1"/>
</dbReference>
<evidence type="ECO:0000256" key="1">
    <source>
        <dbReference type="ARBA" id="ARBA00022741"/>
    </source>
</evidence>
<feature type="domain" description="Helicase C-terminal" evidence="7">
    <location>
        <begin position="210"/>
        <end position="376"/>
    </location>
</feature>
<dbReference type="SMART" id="SM00487">
    <property type="entry name" value="DEXDc"/>
    <property type="match status" value="1"/>
</dbReference>
<evidence type="ECO:0000259" key="6">
    <source>
        <dbReference type="PROSITE" id="PS51192"/>
    </source>
</evidence>
<accession>A0A9W6PCA4</accession>